<feature type="compositionally biased region" description="Basic and acidic residues" evidence="1">
    <location>
        <begin position="369"/>
        <end position="380"/>
    </location>
</feature>
<dbReference type="AlphaFoldDB" id="A0A378LBN6"/>
<feature type="region of interest" description="Disordered" evidence="1">
    <location>
        <begin position="683"/>
        <end position="735"/>
    </location>
</feature>
<evidence type="ECO:0000313" key="4">
    <source>
        <dbReference type="Proteomes" id="UP000054820"/>
    </source>
</evidence>
<dbReference type="RefSeq" id="WP_058476836.1">
    <property type="nucleotide sequence ID" value="NZ_CAAAIO010000014.1"/>
</dbReference>
<feature type="compositionally biased region" description="Polar residues" evidence="1">
    <location>
        <begin position="701"/>
        <end position="710"/>
    </location>
</feature>
<evidence type="ECO:0000313" key="3">
    <source>
        <dbReference type="EMBL" id="STY24117.1"/>
    </source>
</evidence>
<feature type="region of interest" description="Disordered" evidence="1">
    <location>
        <begin position="360"/>
        <end position="384"/>
    </location>
</feature>
<organism evidence="3 5">
    <name type="scientific">Legionella steigerwaltii</name>
    <dbReference type="NCBI Taxonomy" id="460"/>
    <lineage>
        <taxon>Bacteria</taxon>
        <taxon>Pseudomonadati</taxon>
        <taxon>Pseudomonadota</taxon>
        <taxon>Gammaproteobacteria</taxon>
        <taxon>Legionellales</taxon>
        <taxon>Legionellaceae</taxon>
        <taxon>Legionella</taxon>
    </lineage>
</organism>
<evidence type="ECO:0000256" key="1">
    <source>
        <dbReference type="SAM" id="MobiDB-lite"/>
    </source>
</evidence>
<accession>A0A378LBN6</accession>
<feature type="compositionally biased region" description="Polar residues" evidence="1">
    <location>
        <begin position="26"/>
        <end position="36"/>
    </location>
</feature>
<name>A0A378LBN6_9GAMM</name>
<evidence type="ECO:0000313" key="5">
    <source>
        <dbReference type="Proteomes" id="UP000255110"/>
    </source>
</evidence>
<gene>
    <name evidence="2" type="ORF">Lstg_1260</name>
    <name evidence="3" type="ORF">NCTC11991_02733</name>
</gene>
<dbReference type="EMBL" id="UGOY01000001">
    <property type="protein sequence ID" value="STY24117.1"/>
    <property type="molecule type" value="Genomic_DNA"/>
</dbReference>
<dbReference type="Proteomes" id="UP000255110">
    <property type="component" value="Unassembled WGS sequence"/>
</dbReference>
<dbReference type="Proteomes" id="UP000054820">
    <property type="component" value="Unassembled WGS sequence"/>
</dbReference>
<feature type="region of interest" description="Disordered" evidence="1">
    <location>
        <begin position="1"/>
        <end position="66"/>
    </location>
</feature>
<keyword evidence="4" id="KW-1185">Reference proteome</keyword>
<sequence length="735" mass="83437">MEQKFDMVAQVQNSATNTTKKRTHAPLSQQIDSAPQATPPPAKKLKSNNSPLEKSSLSKDPKSVSSAPAPIIRKLISPYLNELIKQKAQGDPKEYAQVQREMIQRNEHYNSHVSMHHVSAIGQRADLKKEIKDTFPDSLRNKFIYSHHVTFPFTVKKNSNSLQRSAFYQNEVSRREFIAKDVIPNININPALAAQNLIYLYQHHLMYSLFLQRKSGEQLGEILVYHINKLGFALDSAEIKRLRSAINTSYDLIKRKKPFKDIVMRSPMAQIETPVEIPQDMSDGDTIAKMVLHENRNKKININDTFDTPFPRSLKIEQDTNFYDTKGKLVGVYRIGAMKPDMISDELRKGLSSITQKQLNRMGAVSAEESSKKKRTDETGPRNIRSAPFGVLGKKLNRIRPTKFSEAKFGIEEGLAPLFDTAEKIYADCAPLEYAKRCRVIGYASSFTINGSHYLLAAEANFDKQTNTHVDSNKFPIHGLNPLFVLYPSGSRQRDVQRTYEGAYTFFPGVCVFSSNDPQSYFEGIYFDLNEGDLLLWNFDKYFHCNTKLIPINGVTDSSWHRISVVGFSKGEALDKIIEPLIFEDSDDEDTDLFSAEESTDAKQRSEESFIELPEVTQTMEHVDSLHIEAPVKDLKQDKFNRLWEEGDEISVLDSLMSLDSLLIFGKDSEPEKRNDPMDLSLFERSLESEAGEKEEESQSPADSAQTNPLSRFFRPKKASQEAPSAMPRNDMILT</sequence>
<dbReference type="OrthoDB" id="5648503at2"/>
<dbReference type="EMBL" id="LNYZ01000009">
    <property type="protein sequence ID" value="KTD78525.1"/>
    <property type="molecule type" value="Genomic_DNA"/>
</dbReference>
<reference evidence="3 5" key="2">
    <citation type="submission" date="2018-06" db="EMBL/GenBank/DDBJ databases">
        <authorList>
            <consortium name="Pathogen Informatics"/>
            <person name="Doyle S."/>
        </authorList>
    </citation>
    <scope>NUCLEOTIDE SEQUENCE [LARGE SCALE GENOMIC DNA]</scope>
    <source>
        <strain evidence="3 5">NCTC11991</strain>
    </source>
</reference>
<dbReference type="STRING" id="460.Lstg_1260"/>
<protein>
    <submittedName>
        <fullName evidence="3">Uncharacterized protein</fullName>
    </submittedName>
</protein>
<reference evidence="2 4" key="1">
    <citation type="submission" date="2015-11" db="EMBL/GenBank/DDBJ databases">
        <title>Genomic analysis of 38 Legionella species identifies large and diverse effector repertoires.</title>
        <authorList>
            <person name="Burstein D."/>
            <person name="Amaro F."/>
            <person name="Zusman T."/>
            <person name="Lifshitz Z."/>
            <person name="Cohen O."/>
            <person name="Gilbert J.A."/>
            <person name="Pupko T."/>
            <person name="Shuman H.A."/>
            <person name="Segal G."/>
        </authorList>
    </citation>
    <scope>NUCLEOTIDE SEQUENCE [LARGE SCALE GENOMIC DNA]</scope>
    <source>
        <strain evidence="2 4">SC-18-C9</strain>
    </source>
</reference>
<evidence type="ECO:0000313" key="2">
    <source>
        <dbReference type="EMBL" id="KTD78525.1"/>
    </source>
</evidence>
<proteinExistence type="predicted"/>